<name>A0ABR2QG61_9ROSI</name>
<protein>
    <submittedName>
        <fullName evidence="1">Uncharacterized protein</fullName>
    </submittedName>
</protein>
<proteinExistence type="predicted"/>
<sequence>MGSSFIALQEIQEEETNADHDEHVTVVHQLRVDNNRRKTVANRGKDPIVIPDNEQRCLIILQQHGEEFIEIDIGVSNGQDANARELEMDLTKEPTLAASLSALISDLDRAKAVDIARCMDEIQHSKAVQWREISSYEQPGSDHGWN</sequence>
<accession>A0ABR2QG61</accession>
<organism evidence="1 2">
    <name type="scientific">Hibiscus sabdariffa</name>
    <name type="common">roselle</name>
    <dbReference type="NCBI Taxonomy" id="183260"/>
    <lineage>
        <taxon>Eukaryota</taxon>
        <taxon>Viridiplantae</taxon>
        <taxon>Streptophyta</taxon>
        <taxon>Embryophyta</taxon>
        <taxon>Tracheophyta</taxon>
        <taxon>Spermatophyta</taxon>
        <taxon>Magnoliopsida</taxon>
        <taxon>eudicotyledons</taxon>
        <taxon>Gunneridae</taxon>
        <taxon>Pentapetalae</taxon>
        <taxon>rosids</taxon>
        <taxon>malvids</taxon>
        <taxon>Malvales</taxon>
        <taxon>Malvaceae</taxon>
        <taxon>Malvoideae</taxon>
        <taxon>Hibiscus</taxon>
    </lineage>
</organism>
<dbReference type="EMBL" id="JBBPBN010000039">
    <property type="protein sequence ID" value="KAK8999680.1"/>
    <property type="molecule type" value="Genomic_DNA"/>
</dbReference>
<keyword evidence="2" id="KW-1185">Reference proteome</keyword>
<dbReference type="Proteomes" id="UP001396334">
    <property type="component" value="Unassembled WGS sequence"/>
</dbReference>
<evidence type="ECO:0000313" key="2">
    <source>
        <dbReference type="Proteomes" id="UP001396334"/>
    </source>
</evidence>
<gene>
    <name evidence="1" type="ORF">V6N11_065178</name>
</gene>
<comment type="caution">
    <text evidence="1">The sequence shown here is derived from an EMBL/GenBank/DDBJ whole genome shotgun (WGS) entry which is preliminary data.</text>
</comment>
<evidence type="ECO:0000313" key="1">
    <source>
        <dbReference type="EMBL" id="KAK8999680.1"/>
    </source>
</evidence>
<reference evidence="1 2" key="1">
    <citation type="journal article" date="2024" name="G3 (Bethesda)">
        <title>Genome assembly of Hibiscus sabdariffa L. provides insights into metabolisms of medicinal natural products.</title>
        <authorList>
            <person name="Kim T."/>
        </authorList>
    </citation>
    <scope>NUCLEOTIDE SEQUENCE [LARGE SCALE GENOMIC DNA]</scope>
    <source>
        <strain evidence="1">TK-2024</strain>
        <tissue evidence="1">Old leaves</tissue>
    </source>
</reference>